<keyword evidence="6 10" id="KW-0548">Nucleotidyltransferase</keyword>
<dbReference type="InterPro" id="IPR036161">
    <property type="entry name" value="RPB6/omega-like_sf"/>
</dbReference>
<dbReference type="EC" id="2.7.7.6" evidence="2 10"/>
<reference evidence="11 12" key="1">
    <citation type="submission" date="2014-02" db="EMBL/GenBank/DDBJ databases">
        <title>Draft genome sequence of Lysinibacillus manganicus DSM 26584T.</title>
        <authorList>
            <person name="Zhang F."/>
            <person name="Wang G."/>
            <person name="Zhang L."/>
        </authorList>
    </citation>
    <scope>NUCLEOTIDE SEQUENCE [LARGE SCALE GENOMIC DNA]</scope>
    <source>
        <strain evidence="11 12">DSM 26584</strain>
    </source>
</reference>
<comment type="subunit">
    <text evidence="10">The RNAP catalytic core consists of 2 alpha, 1 beta, 1 beta' and 1 omega subunit. When a sigma factor is associated with the core the holoenzyme is formed, which can initiate transcription.</text>
</comment>
<dbReference type="GO" id="GO:0003677">
    <property type="term" value="F:DNA binding"/>
    <property type="evidence" value="ECO:0007669"/>
    <property type="project" value="UniProtKB-UniRule"/>
</dbReference>
<evidence type="ECO:0000313" key="11">
    <source>
        <dbReference type="EMBL" id="KGR80409.1"/>
    </source>
</evidence>
<evidence type="ECO:0000256" key="9">
    <source>
        <dbReference type="ARBA" id="ARBA00048552"/>
    </source>
</evidence>
<protein>
    <recommendedName>
        <fullName evidence="3 10">DNA-directed RNA polymerase subunit omega</fullName>
        <shortName evidence="10">RNAP omega subunit</shortName>
        <ecNumber evidence="2 10">2.7.7.6</ecNumber>
    </recommendedName>
    <alternativeName>
        <fullName evidence="10">RNA polymerase omega subunit</fullName>
    </alternativeName>
    <alternativeName>
        <fullName evidence="8 10">Transcriptase subunit omega</fullName>
    </alternativeName>
</protein>
<dbReference type="Pfam" id="PF01192">
    <property type="entry name" value="RNA_pol_Rpb6"/>
    <property type="match status" value="1"/>
</dbReference>
<dbReference type="GO" id="GO:0000428">
    <property type="term" value="C:DNA-directed RNA polymerase complex"/>
    <property type="evidence" value="ECO:0007669"/>
    <property type="project" value="UniProtKB-KW"/>
</dbReference>
<dbReference type="OrthoDB" id="9815459at2"/>
<dbReference type="Proteomes" id="UP000030416">
    <property type="component" value="Unassembled WGS sequence"/>
</dbReference>
<organism evidence="11 12">
    <name type="scientific">Ureibacillus manganicus DSM 26584</name>
    <dbReference type="NCBI Taxonomy" id="1384049"/>
    <lineage>
        <taxon>Bacteria</taxon>
        <taxon>Bacillati</taxon>
        <taxon>Bacillota</taxon>
        <taxon>Bacilli</taxon>
        <taxon>Bacillales</taxon>
        <taxon>Caryophanaceae</taxon>
        <taxon>Ureibacillus</taxon>
    </lineage>
</organism>
<dbReference type="PANTHER" id="PTHR34476">
    <property type="entry name" value="DNA-DIRECTED RNA POLYMERASE SUBUNIT OMEGA"/>
    <property type="match status" value="1"/>
</dbReference>
<sequence length="74" mass="8346">MLYPSVDSLKNKIDSKYSLVSLASKRARQMQEEGNEKLGTYVSYKPVGKALEEIAAGTLMKEKQDESTIYQDEI</sequence>
<keyword evidence="12" id="KW-1185">Reference proteome</keyword>
<dbReference type="eggNOG" id="COG1758">
    <property type="taxonomic scope" value="Bacteria"/>
</dbReference>
<evidence type="ECO:0000256" key="5">
    <source>
        <dbReference type="ARBA" id="ARBA00022679"/>
    </source>
</evidence>
<dbReference type="InterPro" id="IPR006110">
    <property type="entry name" value="Pol_omega/Rpo6/RPB6"/>
</dbReference>
<dbReference type="EMBL" id="JPVN01000001">
    <property type="protein sequence ID" value="KGR80409.1"/>
    <property type="molecule type" value="Genomic_DNA"/>
</dbReference>
<dbReference type="HAMAP" id="MF_00366">
    <property type="entry name" value="RNApol_bact_RpoZ"/>
    <property type="match status" value="1"/>
</dbReference>
<keyword evidence="4 10" id="KW-0240">DNA-directed RNA polymerase</keyword>
<evidence type="ECO:0000256" key="1">
    <source>
        <dbReference type="ARBA" id="ARBA00006711"/>
    </source>
</evidence>
<dbReference type="InterPro" id="IPR003716">
    <property type="entry name" value="DNA-dir_RNA_pol_omega"/>
</dbReference>
<dbReference type="SMART" id="SM01409">
    <property type="entry name" value="RNA_pol_Rpb6"/>
    <property type="match status" value="1"/>
</dbReference>
<keyword evidence="5 10" id="KW-0808">Transferase</keyword>
<dbReference type="PANTHER" id="PTHR34476:SF1">
    <property type="entry name" value="DNA-DIRECTED RNA POLYMERASE SUBUNIT OMEGA"/>
    <property type="match status" value="1"/>
</dbReference>
<evidence type="ECO:0000256" key="8">
    <source>
        <dbReference type="ARBA" id="ARBA00029924"/>
    </source>
</evidence>
<dbReference type="SUPFAM" id="SSF63562">
    <property type="entry name" value="RPB6/omega subunit-like"/>
    <property type="match status" value="1"/>
</dbReference>
<dbReference type="RefSeq" id="WP_036181700.1">
    <property type="nucleotide sequence ID" value="NZ_AVDA01000001.1"/>
</dbReference>
<comment type="caution">
    <text evidence="11">The sequence shown here is derived from an EMBL/GenBank/DDBJ whole genome shotgun (WGS) entry which is preliminary data.</text>
</comment>
<evidence type="ECO:0000256" key="10">
    <source>
        <dbReference type="HAMAP-Rule" id="MF_00366"/>
    </source>
</evidence>
<evidence type="ECO:0000313" key="12">
    <source>
        <dbReference type="Proteomes" id="UP000030416"/>
    </source>
</evidence>
<evidence type="ECO:0000256" key="4">
    <source>
        <dbReference type="ARBA" id="ARBA00022478"/>
    </source>
</evidence>
<dbReference type="Gene3D" id="3.90.940.10">
    <property type="match status" value="1"/>
</dbReference>
<name>A0A0A3I6S6_9BACL</name>
<keyword evidence="7 10" id="KW-0804">Transcription</keyword>
<dbReference type="GO" id="GO:0003899">
    <property type="term" value="F:DNA-directed RNA polymerase activity"/>
    <property type="evidence" value="ECO:0007669"/>
    <property type="project" value="UniProtKB-UniRule"/>
</dbReference>
<evidence type="ECO:0000256" key="6">
    <source>
        <dbReference type="ARBA" id="ARBA00022695"/>
    </source>
</evidence>
<accession>A0A0A3I6S6</accession>
<dbReference type="STRING" id="1384049.CD29_00515"/>
<comment type="similarity">
    <text evidence="1 10">Belongs to the RNA polymerase subunit omega family.</text>
</comment>
<dbReference type="GO" id="GO:0006351">
    <property type="term" value="P:DNA-templated transcription"/>
    <property type="evidence" value="ECO:0007669"/>
    <property type="project" value="UniProtKB-UniRule"/>
</dbReference>
<dbReference type="AlphaFoldDB" id="A0A0A3I6S6"/>
<comment type="function">
    <text evidence="10">Promotes RNA polymerase assembly. Latches the N- and C-terminal regions of the beta' subunit thereby facilitating its interaction with the beta and alpha subunits.</text>
</comment>
<evidence type="ECO:0000256" key="7">
    <source>
        <dbReference type="ARBA" id="ARBA00023163"/>
    </source>
</evidence>
<proteinExistence type="inferred from homology"/>
<dbReference type="NCBIfam" id="TIGR00690">
    <property type="entry name" value="rpoZ"/>
    <property type="match status" value="1"/>
</dbReference>
<comment type="catalytic activity">
    <reaction evidence="9 10">
        <text>RNA(n) + a ribonucleoside 5'-triphosphate = RNA(n+1) + diphosphate</text>
        <dbReference type="Rhea" id="RHEA:21248"/>
        <dbReference type="Rhea" id="RHEA-COMP:14527"/>
        <dbReference type="Rhea" id="RHEA-COMP:17342"/>
        <dbReference type="ChEBI" id="CHEBI:33019"/>
        <dbReference type="ChEBI" id="CHEBI:61557"/>
        <dbReference type="ChEBI" id="CHEBI:140395"/>
        <dbReference type="EC" id="2.7.7.6"/>
    </reaction>
</comment>
<gene>
    <name evidence="10" type="primary">rpoZ</name>
    <name evidence="11" type="ORF">CD29_00515</name>
</gene>
<evidence type="ECO:0000256" key="3">
    <source>
        <dbReference type="ARBA" id="ARBA00013725"/>
    </source>
</evidence>
<evidence type="ECO:0000256" key="2">
    <source>
        <dbReference type="ARBA" id="ARBA00012418"/>
    </source>
</evidence>